<dbReference type="InterPro" id="IPR004143">
    <property type="entry name" value="BPL_LPL_catalytic"/>
</dbReference>
<name>A0A2P8HI33_9BACI</name>
<dbReference type="InterPro" id="IPR024897">
    <property type="entry name" value="LipL"/>
</dbReference>
<comment type="pathway">
    <text evidence="3">Protein modification; protein lipoylation via endogenous pathway; protein N(6)-(lipoyl)lysine from octanoyl-[acyl-carrier-protein].</text>
</comment>
<keyword evidence="2 3" id="KW-0012">Acyltransferase</keyword>
<dbReference type="GO" id="GO:0009107">
    <property type="term" value="P:lipoate biosynthetic process"/>
    <property type="evidence" value="ECO:0007669"/>
    <property type="project" value="UniProtKB-UniRule"/>
</dbReference>
<dbReference type="PROSITE" id="PS51733">
    <property type="entry name" value="BPL_LPL_CATALYTIC"/>
    <property type="match status" value="1"/>
</dbReference>
<feature type="site" description="Lowers pKa of active site Cys" evidence="3">
    <location>
        <position position="161"/>
    </location>
</feature>
<dbReference type="GO" id="GO:0033819">
    <property type="term" value="F:lipoyl(octanoyl) transferase activity"/>
    <property type="evidence" value="ECO:0007669"/>
    <property type="project" value="InterPro"/>
</dbReference>
<dbReference type="OrthoDB" id="2080934at2"/>
<feature type="active site" description="Acyl-thioester intermediate" evidence="3">
    <location>
        <position position="149"/>
    </location>
</feature>
<dbReference type="EMBL" id="PYAV01000006">
    <property type="protein sequence ID" value="PSL45867.1"/>
    <property type="molecule type" value="Genomic_DNA"/>
</dbReference>
<evidence type="ECO:0000256" key="2">
    <source>
        <dbReference type="ARBA" id="ARBA00023315"/>
    </source>
</evidence>
<comment type="function">
    <text evidence="3">Catalyzes the amidotransfer (transamidation) of the octanoyl moiety from octanoyl-GcvH to the lipoyl domain of the E2 subunit of lipoate-dependent enzymes.</text>
</comment>
<dbReference type="PANTHER" id="PTHR43679:SF2">
    <property type="entry name" value="OCTANOYL-[GCVH]:PROTEIN N-OCTANOYLTRANSFERASE"/>
    <property type="match status" value="1"/>
</dbReference>
<dbReference type="GO" id="GO:0009249">
    <property type="term" value="P:protein lipoylation"/>
    <property type="evidence" value="ECO:0007669"/>
    <property type="project" value="UniProtKB-UniRule"/>
</dbReference>
<gene>
    <name evidence="3" type="primary">lipL</name>
    <name evidence="5" type="ORF">B0H94_106122</name>
</gene>
<evidence type="ECO:0000256" key="1">
    <source>
        <dbReference type="ARBA" id="ARBA00022679"/>
    </source>
</evidence>
<dbReference type="AlphaFoldDB" id="A0A2P8HI33"/>
<evidence type="ECO:0000313" key="5">
    <source>
        <dbReference type="EMBL" id="PSL45867.1"/>
    </source>
</evidence>
<evidence type="ECO:0000259" key="4">
    <source>
        <dbReference type="PROSITE" id="PS51733"/>
    </source>
</evidence>
<dbReference type="SUPFAM" id="SSF55681">
    <property type="entry name" value="Class II aaRS and biotin synthetases"/>
    <property type="match status" value="1"/>
</dbReference>
<comment type="miscellaneous">
    <text evidence="3">The reaction proceeds via a thioester-linked acyl-enzyme intermediate.</text>
</comment>
<dbReference type="Pfam" id="PF21948">
    <property type="entry name" value="LplA-B_cat"/>
    <property type="match status" value="1"/>
</dbReference>
<dbReference type="InterPro" id="IPR045864">
    <property type="entry name" value="aa-tRNA-synth_II/BPL/LPL"/>
</dbReference>
<accession>A0A2P8HI33</accession>
<dbReference type="HAMAP" id="MF_02119">
    <property type="entry name" value="LipL"/>
    <property type="match status" value="1"/>
</dbReference>
<protein>
    <recommendedName>
        <fullName evidence="3">Octanoyl-[GcvH]:protein N-octanoyltransferase</fullName>
        <ecNumber evidence="3">2.3.1.204</ecNumber>
    </recommendedName>
    <alternativeName>
        <fullName evidence="3">Octanoyl-[GcvH]:E2 amidotransferase</fullName>
    </alternativeName>
</protein>
<comment type="catalytic activity">
    <reaction evidence="3">
        <text>N(6)-octanoyl-L-lysyl-[glycine-cleavage complex H protein] + L-lysyl-[lipoyl-carrier protein] = N(6)-octanoyl-L-lysyl-[lipoyl-carrier protein] + L-lysyl-[glycine-cleavage complex H protein]</text>
        <dbReference type="Rhea" id="RHEA:20213"/>
        <dbReference type="Rhea" id="RHEA-COMP:10500"/>
        <dbReference type="Rhea" id="RHEA-COMP:10501"/>
        <dbReference type="Rhea" id="RHEA-COMP:10503"/>
        <dbReference type="Rhea" id="RHEA-COMP:10504"/>
        <dbReference type="ChEBI" id="CHEBI:29969"/>
        <dbReference type="ChEBI" id="CHEBI:78809"/>
        <dbReference type="EC" id="2.3.1.204"/>
    </reaction>
</comment>
<organism evidence="5 6">
    <name type="scientific">Salsuginibacillus halophilus</name>
    <dbReference type="NCBI Taxonomy" id="517424"/>
    <lineage>
        <taxon>Bacteria</taxon>
        <taxon>Bacillati</taxon>
        <taxon>Bacillota</taxon>
        <taxon>Bacilli</taxon>
        <taxon>Bacillales</taxon>
        <taxon>Bacillaceae</taxon>
        <taxon>Salsuginibacillus</taxon>
    </lineage>
</organism>
<comment type="similarity">
    <text evidence="3">Belongs to the octanoyltransferase LipL family.</text>
</comment>
<keyword evidence="6" id="KW-1185">Reference proteome</keyword>
<proteinExistence type="inferred from homology"/>
<keyword evidence="1 3" id="KW-0808">Transferase</keyword>
<dbReference type="PANTHER" id="PTHR43679">
    <property type="entry name" value="OCTANOYLTRANSFERASE LIPM-RELATED"/>
    <property type="match status" value="1"/>
</dbReference>
<comment type="caution">
    <text evidence="5">The sequence shown here is derived from an EMBL/GenBank/DDBJ whole genome shotgun (WGS) entry which is preliminary data.</text>
</comment>
<evidence type="ECO:0000256" key="3">
    <source>
        <dbReference type="HAMAP-Rule" id="MF_02119"/>
    </source>
</evidence>
<evidence type="ECO:0000313" key="6">
    <source>
        <dbReference type="Proteomes" id="UP000242310"/>
    </source>
</evidence>
<reference evidence="5 6" key="1">
    <citation type="submission" date="2018-03" db="EMBL/GenBank/DDBJ databases">
        <title>Genomic Encyclopedia of Type Strains, Phase III (KMG-III): the genomes of soil and plant-associated and newly described type strains.</title>
        <authorList>
            <person name="Whitman W."/>
        </authorList>
    </citation>
    <scope>NUCLEOTIDE SEQUENCE [LARGE SCALE GENOMIC DNA]</scope>
    <source>
        <strain evidence="5 6">CGMCC 1.07653</strain>
    </source>
</reference>
<sequence length="288" mass="31388">MNQSTTMSFTGGAWRWLDHSVDGLEFEPLDSFALDDTLCTTVGQGISPPAARLWVHPPTVVLGIQDSRLPDVKAGIEFLQAAGYHVIVRNSGGLAVVLDEGVLNISLIMQEPKQFSIDEGYDFMFHTVQRLFADAPGAVEAGEVVGSYCPGAYDVSIGGKKFAGLSQRRKKGGAAVQVYLAMDGSGSERAELIRRFYEIADGPGAKYDVPVIEPETMASLSELYGHTLDVTDGMQRLEQVMRADGAGMTLSALRPEETEMFQKLRGQIYKRAEKSFTDAGLTWEPLDQ</sequence>
<dbReference type="RefSeq" id="WP_106588539.1">
    <property type="nucleotide sequence ID" value="NZ_PYAV01000006.1"/>
</dbReference>
<dbReference type="Proteomes" id="UP000242310">
    <property type="component" value="Unassembled WGS sequence"/>
</dbReference>
<feature type="domain" description="BPL/LPL catalytic" evidence="4">
    <location>
        <begin position="45"/>
        <end position="228"/>
    </location>
</feature>
<dbReference type="EC" id="2.3.1.204" evidence="3"/>
<dbReference type="InterPro" id="IPR050664">
    <property type="entry name" value="Octanoyltrans_LipM/LipL"/>
</dbReference>
<dbReference type="Gene3D" id="3.30.930.10">
    <property type="entry name" value="Bira Bifunctional Protein, Domain 2"/>
    <property type="match status" value="1"/>
</dbReference>
<dbReference type="CDD" id="cd16443">
    <property type="entry name" value="LplA"/>
    <property type="match status" value="1"/>
</dbReference>